<dbReference type="SUPFAM" id="SSF48371">
    <property type="entry name" value="ARM repeat"/>
    <property type="match status" value="1"/>
</dbReference>
<comment type="caution">
    <text evidence="1">The sequence shown here is derived from an EMBL/GenBank/DDBJ whole genome shotgun (WGS) entry which is preliminary data.</text>
</comment>
<dbReference type="InterPro" id="IPR016024">
    <property type="entry name" value="ARM-type_fold"/>
</dbReference>
<gene>
    <name evidence="1" type="ORF">DYBT9275_01160</name>
</gene>
<dbReference type="EMBL" id="CAJRAF010000001">
    <property type="protein sequence ID" value="CAG4993384.1"/>
    <property type="molecule type" value="Genomic_DNA"/>
</dbReference>
<keyword evidence="2" id="KW-1185">Reference proteome</keyword>
<evidence type="ECO:0000313" key="2">
    <source>
        <dbReference type="Proteomes" id="UP000680038"/>
    </source>
</evidence>
<sequence>MIIREELLKQPVQSKVVALRIAEFAVICDENFRELMNCFMSPDYRLAQRAAWCVRFAALHTPEIIRPYIGELVSQLKRKDVHPAVLRNSTRILEDIEIPEQYHGEIVSLCFDFISARPTPVAVKAFAMKILFNLTSLYPEIKKELKLIIEENLDYESPSFRSRGRKFLAKL</sequence>
<dbReference type="Proteomes" id="UP000680038">
    <property type="component" value="Unassembled WGS sequence"/>
</dbReference>
<dbReference type="RefSeq" id="WP_215237846.1">
    <property type="nucleotide sequence ID" value="NZ_CAJRAF010000001.1"/>
</dbReference>
<organism evidence="1 2">
    <name type="scientific">Dyadobacter helix</name>
    <dbReference type="NCBI Taxonomy" id="2822344"/>
    <lineage>
        <taxon>Bacteria</taxon>
        <taxon>Pseudomonadati</taxon>
        <taxon>Bacteroidota</taxon>
        <taxon>Cytophagia</taxon>
        <taxon>Cytophagales</taxon>
        <taxon>Spirosomataceae</taxon>
        <taxon>Dyadobacter</taxon>
    </lineage>
</organism>
<proteinExistence type="predicted"/>
<accession>A0A916JA04</accession>
<name>A0A916JA04_9BACT</name>
<dbReference type="AlphaFoldDB" id="A0A916JA04"/>
<reference evidence="1" key="1">
    <citation type="submission" date="2021-04" db="EMBL/GenBank/DDBJ databases">
        <authorList>
            <person name="Rodrigo-Torres L."/>
            <person name="Arahal R. D."/>
            <person name="Lucena T."/>
        </authorList>
    </citation>
    <scope>NUCLEOTIDE SEQUENCE</scope>
    <source>
        <strain evidence="1">CECT 9275</strain>
    </source>
</reference>
<evidence type="ECO:0000313" key="1">
    <source>
        <dbReference type="EMBL" id="CAG4993384.1"/>
    </source>
</evidence>
<protein>
    <recommendedName>
        <fullName evidence="3">Adenylosuccinate lyase</fullName>
    </recommendedName>
</protein>
<evidence type="ECO:0008006" key="3">
    <source>
        <dbReference type="Google" id="ProtNLM"/>
    </source>
</evidence>